<reference evidence="7 8" key="1">
    <citation type="submission" date="2019-03" db="EMBL/GenBank/DDBJ databases">
        <title>Genomic Encyclopedia of Type Strains, Phase IV (KMG-IV): sequencing the most valuable type-strain genomes for metagenomic binning, comparative biology and taxonomic classification.</title>
        <authorList>
            <person name="Goeker M."/>
        </authorList>
    </citation>
    <scope>NUCLEOTIDE SEQUENCE [LARGE SCALE GENOMIC DNA]</scope>
    <source>
        <strain evidence="7 8">DSM 100059</strain>
    </source>
</reference>
<feature type="domain" description="Methylamine utilisation protein MauE" evidence="6">
    <location>
        <begin position="4"/>
        <end position="131"/>
    </location>
</feature>
<dbReference type="AlphaFoldDB" id="A0A4V3GLR2"/>
<dbReference type="Pfam" id="PF07291">
    <property type="entry name" value="MauE"/>
    <property type="match status" value="1"/>
</dbReference>
<dbReference type="OrthoDB" id="680026at2"/>
<dbReference type="EMBL" id="SODV01000001">
    <property type="protein sequence ID" value="TDX00473.1"/>
    <property type="molecule type" value="Genomic_DNA"/>
</dbReference>
<sequence>MKRETILTIITFLFGLLFLYTGGIKLLTYKSFVWDLGRDPYIGTGIANVVGVALPVIEIVVGTMVLVDRTRKWGLWFSLLLMTVFTIYVRWMINDPTRHCTCGGVIRAMTWRQHFWFNMGFAILAAVGVWLVSSKSKYSWNAGRFSREKKYDTA</sequence>
<dbReference type="GO" id="GO:0030416">
    <property type="term" value="P:methylamine metabolic process"/>
    <property type="evidence" value="ECO:0007669"/>
    <property type="project" value="InterPro"/>
</dbReference>
<evidence type="ECO:0000256" key="2">
    <source>
        <dbReference type="ARBA" id="ARBA00022692"/>
    </source>
</evidence>
<evidence type="ECO:0000256" key="3">
    <source>
        <dbReference type="ARBA" id="ARBA00022989"/>
    </source>
</evidence>
<keyword evidence="4 5" id="KW-0472">Membrane</keyword>
<feature type="transmembrane region" description="Helical" evidence="5">
    <location>
        <begin position="7"/>
        <end position="29"/>
    </location>
</feature>
<evidence type="ECO:0000256" key="5">
    <source>
        <dbReference type="SAM" id="Phobius"/>
    </source>
</evidence>
<accession>A0A4V3GLR2</accession>
<keyword evidence="2 5" id="KW-0812">Transmembrane</keyword>
<evidence type="ECO:0000256" key="4">
    <source>
        <dbReference type="ARBA" id="ARBA00023136"/>
    </source>
</evidence>
<keyword evidence="3 5" id="KW-1133">Transmembrane helix</keyword>
<comment type="caution">
    <text evidence="7">The sequence shown here is derived from an EMBL/GenBank/DDBJ whole genome shotgun (WGS) entry which is preliminary data.</text>
</comment>
<dbReference type="Proteomes" id="UP000294498">
    <property type="component" value="Unassembled WGS sequence"/>
</dbReference>
<feature type="transmembrane region" description="Helical" evidence="5">
    <location>
        <begin position="41"/>
        <end position="61"/>
    </location>
</feature>
<dbReference type="InterPro" id="IPR009908">
    <property type="entry name" value="Methylamine_util_MauE"/>
</dbReference>
<protein>
    <recommendedName>
        <fullName evidence="6">Methylamine utilisation protein MauE domain-containing protein</fullName>
    </recommendedName>
</protein>
<name>A0A4V3GLR2_9BACT</name>
<evidence type="ECO:0000256" key="1">
    <source>
        <dbReference type="ARBA" id="ARBA00004141"/>
    </source>
</evidence>
<feature type="transmembrane region" description="Helical" evidence="5">
    <location>
        <begin position="113"/>
        <end position="132"/>
    </location>
</feature>
<proteinExistence type="predicted"/>
<evidence type="ECO:0000313" key="8">
    <source>
        <dbReference type="Proteomes" id="UP000294498"/>
    </source>
</evidence>
<gene>
    <name evidence="7" type="ORF">EDB95_1498</name>
</gene>
<feature type="transmembrane region" description="Helical" evidence="5">
    <location>
        <begin position="73"/>
        <end position="93"/>
    </location>
</feature>
<keyword evidence="8" id="KW-1185">Reference proteome</keyword>
<evidence type="ECO:0000313" key="7">
    <source>
        <dbReference type="EMBL" id="TDX00473.1"/>
    </source>
</evidence>
<dbReference type="RefSeq" id="WP_133992169.1">
    <property type="nucleotide sequence ID" value="NZ_SODV01000001.1"/>
</dbReference>
<comment type="subcellular location">
    <subcellularLocation>
        <location evidence="1">Membrane</location>
        <topology evidence="1">Multi-pass membrane protein</topology>
    </subcellularLocation>
</comment>
<dbReference type="GO" id="GO:0016020">
    <property type="term" value="C:membrane"/>
    <property type="evidence" value="ECO:0007669"/>
    <property type="project" value="UniProtKB-SubCell"/>
</dbReference>
<organism evidence="7 8">
    <name type="scientific">Dinghuibacter silviterrae</name>
    <dbReference type="NCBI Taxonomy" id="1539049"/>
    <lineage>
        <taxon>Bacteria</taxon>
        <taxon>Pseudomonadati</taxon>
        <taxon>Bacteroidota</taxon>
        <taxon>Chitinophagia</taxon>
        <taxon>Chitinophagales</taxon>
        <taxon>Chitinophagaceae</taxon>
        <taxon>Dinghuibacter</taxon>
    </lineage>
</organism>
<evidence type="ECO:0000259" key="6">
    <source>
        <dbReference type="Pfam" id="PF07291"/>
    </source>
</evidence>